<dbReference type="OrthoDB" id="9801287at2"/>
<dbReference type="Gene3D" id="3.30.420.10">
    <property type="entry name" value="Ribonuclease H-like superfamily/Ribonuclease H"/>
    <property type="match status" value="1"/>
</dbReference>
<dbReference type="Pfam" id="PF13276">
    <property type="entry name" value="HTH_21"/>
    <property type="match status" value="1"/>
</dbReference>
<gene>
    <name evidence="3" type="ordered locus">MYSTI_04289</name>
</gene>
<evidence type="ECO:0000256" key="1">
    <source>
        <dbReference type="SAM" id="MobiDB-lite"/>
    </source>
</evidence>
<dbReference type="InterPro" id="IPR012337">
    <property type="entry name" value="RNaseH-like_sf"/>
</dbReference>
<protein>
    <submittedName>
        <fullName evidence="3">IS5 family transposase orfB</fullName>
    </submittedName>
</protein>
<dbReference type="InterPro" id="IPR050900">
    <property type="entry name" value="Transposase_IS3/IS150/IS904"/>
</dbReference>
<evidence type="ECO:0000259" key="2">
    <source>
        <dbReference type="Pfam" id="PF13276"/>
    </source>
</evidence>
<reference evidence="3 4" key="1">
    <citation type="journal article" date="2013" name="Genome Announc.">
        <title>Complete genome sequence of Myxococcus stipitatus strain DSM 14675, a fruiting myxobacterium.</title>
        <authorList>
            <person name="Huntley S."/>
            <person name="Kneip S."/>
            <person name="Treuner-Lange A."/>
            <person name="Sogaard-Andersen L."/>
        </authorList>
    </citation>
    <scope>NUCLEOTIDE SEQUENCE [LARGE SCALE GENOMIC DNA]</scope>
    <source>
        <strain evidence="4">DSM 14675 / JCM 12634 / Mx s8</strain>
    </source>
</reference>
<evidence type="ECO:0000313" key="4">
    <source>
        <dbReference type="Proteomes" id="UP000011131"/>
    </source>
</evidence>
<dbReference type="Proteomes" id="UP000011131">
    <property type="component" value="Chromosome"/>
</dbReference>
<dbReference type="PANTHER" id="PTHR46889">
    <property type="entry name" value="TRANSPOSASE INSF FOR INSERTION SEQUENCE IS3B-RELATED"/>
    <property type="match status" value="1"/>
</dbReference>
<organism evidence="3 4">
    <name type="scientific">Myxococcus stipitatus (strain DSM 14675 / JCM 12634 / Mx s8)</name>
    <dbReference type="NCBI Taxonomy" id="1278073"/>
    <lineage>
        <taxon>Bacteria</taxon>
        <taxon>Pseudomonadati</taxon>
        <taxon>Myxococcota</taxon>
        <taxon>Myxococcia</taxon>
        <taxon>Myxococcales</taxon>
        <taxon>Cystobacterineae</taxon>
        <taxon>Myxococcaceae</taxon>
        <taxon>Myxococcus</taxon>
    </lineage>
</organism>
<proteinExistence type="predicted"/>
<name>L7UDA7_MYXSD</name>
<dbReference type="GO" id="GO:0003676">
    <property type="term" value="F:nucleic acid binding"/>
    <property type="evidence" value="ECO:0007669"/>
    <property type="project" value="InterPro"/>
</dbReference>
<dbReference type="HOGENOM" id="CLU_027402_21_8_7"/>
<dbReference type="InterPro" id="IPR036397">
    <property type="entry name" value="RNaseH_sf"/>
</dbReference>
<dbReference type="RefSeq" id="WP_015349847.1">
    <property type="nucleotide sequence ID" value="NC_020126.1"/>
</dbReference>
<dbReference type="PANTHER" id="PTHR46889:SF4">
    <property type="entry name" value="TRANSPOSASE INSO FOR INSERTION SEQUENCE ELEMENT IS911B-RELATED"/>
    <property type="match status" value="1"/>
</dbReference>
<sequence>MSENQAEHAVSTMCRALGVTEAGYYAWKARPASKRAEEDAHLSVRIHAIHQMSDGTYGAPRVRAELVDTHGLQVGRRRVARLMREARLAGVCRRGHCVPTKRDDTAQPAADLVERRFEARGPNESWVADITYIPTWAGFHYLAVVIDVWSRGERAGRPLQPQLPVARRRSRTTDGSGSRSTE</sequence>
<evidence type="ECO:0000313" key="3">
    <source>
        <dbReference type="EMBL" id="AGC45587.1"/>
    </source>
</evidence>
<dbReference type="InterPro" id="IPR025948">
    <property type="entry name" value="HTH-like_dom"/>
</dbReference>
<dbReference type="eggNOG" id="COG2801">
    <property type="taxonomic scope" value="Bacteria"/>
</dbReference>
<dbReference type="STRING" id="1278073.MYSTI_04289"/>
<feature type="domain" description="HTH-like" evidence="2">
    <location>
        <begin position="39"/>
        <end position="94"/>
    </location>
</feature>
<feature type="compositionally biased region" description="Low complexity" evidence="1">
    <location>
        <begin position="173"/>
        <end position="182"/>
    </location>
</feature>
<keyword evidence="4" id="KW-1185">Reference proteome</keyword>
<dbReference type="SUPFAM" id="SSF53098">
    <property type="entry name" value="Ribonuclease H-like"/>
    <property type="match status" value="1"/>
</dbReference>
<dbReference type="EMBL" id="CP004025">
    <property type="protein sequence ID" value="AGC45587.1"/>
    <property type="molecule type" value="Genomic_DNA"/>
</dbReference>
<dbReference type="AlphaFoldDB" id="L7UDA7"/>
<feature type="region of interest" description="Disordered" evidence="1">
    <location>
        <begin position="159"/>
        <end position="182"/>
    </location>
</feature>
<accession>L7UDA7</accession>
<dbReference type="KEGG" id="msd:MYSTI_04289"/>